<evidence type="ECO:0000313" key="4">
    <source>
        <dbReference type="Proteomes" id="UP000027442"/>
    </source>
</evidence>
<evidence type="ECO:0000256" key="1">
    <source>
        <dbReference type="SAM" id="MobiDB-lite"/>
    </source>
</evidence>
<feature type="chain" id="PRO_5001668126" description="DUF4738 domain-containing protein" evidence="2">
    <location>
        <begin position="21"/>
        <end position="194"/>
    </location>
</feature>
<dbReference type="Proteomes" id="UP000027442">
    <property type="component" value="Unassembled WGS sequence"/>
</dbReference>
<dbReference type="InterPro" id="IPR031762">
    <property type="entry name" value="DUF4738"/>
</dbReference>
<dbReference type="RefSeq" id="WP_009236069.1">
    <property type="nucleotide sequence ID" value="NZ_KB899223.1"/>
</dbReference>
<evidence type="ECO:0008006" key="5">
    <source>
        <dbReference type="Google" id="ProtNLM"/>
    </source>
</evidence>
<protein>
    <recommendedName>
        <fullName evidence="5">DUF4738 domain-containing protein</fullName>
    </recommendedName>
</protein>
<dbReference type="Gene3D" id="2.40.128.510">
    <property type="entry name" value="Protein of unknown function DUF4738"/>
    <property type="match status" value="1"/>
</dbReference>
<evidence type="ECO:0000256" key="2">
    <source>
        <dbReference type="SAM" id="SignalP"/>
    </source>
</evidence>
<name>A0A069QH11_HOYLO</name>
<keyword evidence="2" id="KW-0732">Signal</keyword>
<dbReference type="HOGENOM" id="CLU_098277_0_0_10"/>
<dbReference type="PATRIC" id="fig|1122985.7.peg.2014"/>
<keyword evidence="4" id="KW-1185">Reference proteome</keyword>
<dbReference type="Pfam" id="PF15889">
    <property type="entry name" value="DUF4738"/>
    <property type="match status" value="1"/>
</dbReference>
<gene>
    <name evidence="3" type="ORF">HMPREF1991_01944</name>
</gene>
<comment type="caution">
    <text evidence="3">The sequence shown here is derived from an EMBL/GenBank/DDBJ whole genome shotgun (WGS) entry which is preliminary data.</text>
</comment>
<dbReference type="AlphaFoldDB" id="A0A069QH11"/>
<reference evidence="3 4" key="1">
    <citation type="submission" date="2013-08" db="EMBL/GenBank/DDBJ databases">
        <authorList>
            <person name="Weinstock G."/>
            <person name="Sodergren E."/>
            <person name="Wylie T."/>
            <person name="Fulton L."/>
            <person name="Fulton R."/>
            <person name="Fronick C."/>
            <person name="O'Laughlin M."/>
            <person name="Godfrey J."/>
            <person name="Miner T."/>
            <person name="Herter B."/>
            <person name="Appelbaum E."/>
            <person name="Cordes M."/>
            <person name="Lek S."/>
            <person name="Wollam A."/>
            <person name="Pepin K.H."/>
            <person name="Palsikar V.B."/>
            <person name="Mitreva M."/>
            <person name="Wilson R.K."/>
        </authorList>
    </citation>
    <scope>NUCLEOTIDE SEQUENCE [LARGE SCALE GENOMIC DNA]</scope>
    <source>
        <strain evidence="3 4">ATCC 15930</strain>
    </source>
</reference>
<organism evidence="3 4">
    <name type="scientific">Hoylesella loescheii DSM 19665 = JCM 12249 = ATCC 15930</name>
    <dbReference type="NCBI Taxonomy" id="1122985"/>
    <lineage>
        <taxon>Bacteria</taxon>
        <taxon>Pseudomonadati</taxon>
        <taxon>Bacteroidota</taxon>
        <taxon>Bacteroidia</taxon>
        <taxon>Bacteroidales</taxon>
        <taxon>Prevotellaceae</taxon>
        <taxon>Hoylesella</taxon>
    </lineage>
</organism>
<accession>A0A069QH11</accession>
<proteinExistence type="predicted"/>
<evidence type="ECO:0000313" key="3">
    <source>
        <dbReference type="EMBL" id="KDR51977.1"/>
    </source>
</evidence>
<feature type="region of interest" description="Disordered" evidence="1">
    <location>
        <begin position="175"/>
        <end position="194"/>
    </location>
</feature>
<sequence length="194" mass="21454">MQMKKHLLALVTMSVAICLASCGGKKEKTDIIARKPIVVRAKETRAMGDHRESRKVQWIGASYTVDTEFKADKSLPLISDGEQKYYDNRATVKILRKDGTVFFNRTFSKADFINQIDASYKGGALLGVVYDKCDGDNMYFAASVGSPDKSSDEYVPLVVKISRFGDVSIKKDATLDTQSEMGTSNTTIEEEEGV</sequence>
<feature type="signal peptide" evidence="2">
    <location>
        <begin position="1"/>
        <end position="20"/>
    </location>
</feature>
<feature type="compositionally biased region" description="Polar residues" evidence="1">
    <location>
        <begin position="175"/>
        <end position="187"/>
    </location>
</feature>
<dbReference type="EMBL" id="JNGW01000084">
    <property type="protein sequence ID" value="KDR51977.1"/>
    <property type="molecule type" value="Genomic_DNA"/>
</dbReference>
<dbReference type="eggNOG" id="ENOG5033QXS">
    <property type="taxonomic scope" value="Bacteria"/>
</dbReference>